<dbReference type="CDD" id="cd18595">
    <property type="entry name" value="ABC_6TM_MRP1_2_3_6_D1_like"/>
    <property type="match status" value="1"/>
</dbReference>
<dbReference type="InterPro" id="IPR005292">
    <property type="entry name" value="MRP"/>
</dbReference>
<feature type="transmembrane region" description="Helical" evidence="16">
    <location>
        <begin position="273"/>
        <end position="293"/>
    </location>
</feature>
<keyword evidence="10 16" id="KW-1133">Transmembrane helix</keyword>
<dbReference type="InterPro" id="IPR050173">
    <property type="entry name" value="ABC_transporter_C-like"/>
</dbReference>
<evidence type="ECO:0000256" key="1">
    <source>
        <dbReference type="ARBA" id="ARBA00004651"/>
    </source>
</evidence>
<evidence type="ECO:0000256" key="8">
    <source>
        <dbReference type="ARBA" id="ARBA00022840"/>
    </source>
</evidence>
<dbReference type="InterPro" id="IPR017871">
    <property type="entry name" value="ABC_transporter-like_CS"/>
</dbReference>
<reference evidence="19" key="3">
    <citation type="submission" date="2025-09" db="UniProtKB">
        <authorList>
            <consortium name="Ensembl"/>
        </authorList>
    </citation>
    <scope>IDENTIFICATION</scope>
</reference>
<feature type="domain" description="ABC transmembrane type-1" evidence="18">
    <location>
        <begin position="442"/>
        <end position="722"/>
    </location>
</feature>
<keyword evidence="4" id="KW-1003">Cell membrane</keyword>
<accession>A0A096LS43</accession>
<dbReference type="SMART" id="SM00382">
    <property type="entry name" value="AAA"/>
    <property type="match status" value="2"/>
</dbReference>
<proteinExistence type="inferred from homology"/>
<dbReference type="SUPFAM" id="SSF110395">
    <property type="entry name" value="CutC-like"/>
    <property type="match status" value="1"/>
</dbReference>
<dbReference type="Pfam" id="PF03932">
    <property type="entry name" value="CutC"/>
    <property type="match status" value="1"/>
</dbReference>
<dbReference type="Pfam" id="PF00664">
    <property type="entry name" value="ABC_membrane"/>
    <property type="match status" value="2"/>
</dbReference>
<dbReference type="Gene3D" id="1.20.1560.10">
    <property type="entry name" value="ABC transporter type 1, transmembrane domain"/>
    <property type="match status" value="2"/>
</dbReference>
<comment type="similarity">
    <text evidence="2">Belongs to the ABC transporter superfamily. ABCC family. Conjugate transporter (TC 3.A.1.208) subfamily.</text>
</comment>
<dbReference type="InterPro" id="IPR011527">
    <property type="entry name" value="ABC1_TM_dom"/>
</dbReference>
<feature type="transmembrane region" description="Helical" evidence="16">
    <location>
        <begin position="580"/>
        <end position="599"/>
    </location>
</feature>
<evidence type="ECO:0000256" key="15">
    <source>
        <dbReference type="ARBA" id="ARBA00047576"/>
    </source>
</evidence>
<keyword evidence="9" id="KW-1278">Translocase</keyword>
<dbReference type="PROSITE" id="PS50929">
    <property type="entry name" value="ABC_TM1F"/>
    <property type="match status" value="2"/>
</dbReference>
<feature type="transmembrane region" description="Helical" evidence="16">
    <location>
        <begin position="235"/>
        <end position="253"/>
    </location>
</feature>
<feature type="transmembrane region" description="Helical" evidence="16">
    <location>
        <begin position="1097"/>
        <end position="1117"/>
    </location>
</feature>
<feature type="transmembrane region" description="Helical" evidence="16">
    <location>
        <begin position="656"/>
        <end position="685"/>
    </location>
</feature>
<dbReference type="HAMAP" id="MF_00795">
    <property type="entry name" value="CutC"/>
    <property type="match status" value="1"/>
</dbReference>
<evidence type="ECO:0000256" key="5">
    <source>
        <dbReference type="ARBA" id="ARBA00022692"/>
    </source>
</evidence>
<keyword evidence="12 16" id="KW-0472">Membrane</keyword>
<reference evidence="20" key="1">
    <citation type="submission" date="2013-10" db="EMBL/GenBank/DDBJ databases">
        <authorList>
            <person name="Schartl M."/>
            <person name="Warren W."/>
        </authorList>
    </citation>
    <scope>NUCLEOTIDE SEQUENCE [LARGE SCALE GENOMIC DNA]</scope>
    <source>
        <strain evidence="20">female</strain>
    </source>
</reference>
<evidence type="ECO:0000256" key="3">
    <source>
        <dbReference type="ARBA" id="ARBA00022448"/>
    </source>
</evidence>
<evidence type="ECO:0000256" key="11">
    <source>
        <dbReference type="ARBA" id="ARBA00023055"/>
    </source>
</evidence>
<evidence type="ECO:0000256" key="9">
    <source>
        <dbReference type="ARBA" id="ARBA00022967"/>
    </source>
</evidence>
<feature type="domain" description="ABC transporter" evidence="17">
    <location>
        <begin position="1422"/>
        <end position="1656"/>
    </location>
</feature>
<dbReference type="GeneTree" id="ENSGT00940000164383"/>
<evidence type="ECO:0000256" key="6">
    <source>
        <dbReference type="ARBA" id="ARBA00022737"/>
    </source>
</evidence>
<evidence type="ECO:0000256" key="12">
    <source>
        <dbReference type="ARBA" id="ARBA00023136"/>
    </source>
</evidence>
<dbReference type="OMA" id="RRRYILW"/>
<dbReference type="FunFam" id="3.40.50.300:FF:000074">
    <property type="entry name" value="Multidrug resistance-associated protein 5 isoform 1"/>
    <property type="match status" value="1"/>
</dbReference>
<evidence type="ECO:0000259" key="17">
    <source>
        <dbReference type="PROSITE" id="PS50893"/>
    </source>
</evidence>
<keyword evidence="7" id="KW-0547">Nucleotide-binding</keyword>
<dbReference type="GO" id="GO:0016324">
    <property type="term" value="C:apical plasma membrane"/>
    <property type="evidence" value="ECO:0007669"/>
    <property type="project" value="TreeGrafter"/>
</dbReference>
<evidence type="ECO:0000256" key="14">
    <source>
        <dbReference type="ARBA" id="ARBA00047523"/>
    </source>
</evidence>
<dbReference type="Gene3D" id="3.40.50.300">
    <property type="entry name" value="P-loop containing nucleotide triphosphate hydrolases"/>
    <property type="match status" value="2"/>
</dbReference>
<dbReference type="SUPFAM" id="SSF90123">
    <property type="entry name" value="ABC transporter transmembrane region"/>
    <property type="match status" value="2"/>
</dbReference>
<evidence type="ECO:0000256" key="2">
    <source>
        <dbReference type="ARBA" id="ARBA00009726"/>
    </source>
</evidence>
<dbReference type="EMBL" id="AYCK01014820">
    <property type="status" value="NOT_ANNOTATED_CDS"/>
    <property type="molecule type" value="Genomic_DNA"/>
</dbReference>
<dbReference type="GO" id="GO:0005524">
    <property type="term" value="F:ATP binding"/>
    <property type="evidence" value="ECO:0007669"/>
    <property type="project" value="UniProtKB-KW"/>
</dbReference>
<dbReference type="SUPFAM" id="SSF52540">
    <property type="entry name" value="P-loop containing nucleoside triphosphate hydrolases"/>
    <property type="match status" value="2"/>
</dbReference>
<evidence type="ECO:0000313" key="20">
    <source>
        <dbReference type="Proteomes" id="UP000028760"/>
    </source>
</evidence>
<comment type="catalytic activity">
    <reaction evidence="13">
        <text>ATP + H2O + xenobioticSide 1 = ADP + phosphate + xenobioticSide 2.</text>
        <dbReference type="EC" id="7.6.2.2"/>
    </reaction>
</comment>
<feature type="domain" description="ABC transporter" evidence="17">
    <location>
        <begin position="754"/>
        <end position="978"/>
    </location>
</feature>
<feature type="transmembrane region" description="Helical" evidence="16">
    <location>
        <begin position="554"/>
        <end position="574"/>
    </location>
</feature>
<feature type="transmembrane region" description="Helical" evidence="16">
    <location>
        <begin position="1244"/>
        <end position="1264"/>
    </location>
</feature>
<keyword evidence="8" id="KW-0067">ATP-binding</keyword>
<dbReference type="InterPro" id="IPR003439">
    <property type="entry name" value="ABC_transporter-like_ATP-bd"/>
</dbReference>
<dbReference type="CDD" id="cd03244">
    <property type="entry name" value="ABCC_MRP_domain2"/>
    <property type="match status" value="1"/>
</dbReference>
<feature type="domain" description="ABC transmembrane type-1" evidence="18">
    <location>
        <begin position="1102"/>
        <end position="1386"/>
    </location>
</feature>
<dbReference type="EMBL" id="AYCK01014821">
    <property type="status" value="NOT_ANNOTATED_CDS"/>
    <property type="molecule type" value="Genomic_DNA"/>
</dbReference>
<dbReference type="CDD" id="cd03250">
    <property type="entry name" value="ABCC_MRP_domain1"/>
    <property type="match status" value="1"/>
</dbReference>
<reference evidence="19" key="2">
    <citation type="submission" date="2025-08" db="UniProtKB">
        <authorList>
            <consortium name="Ensembl"/>
        </authorList>
    </citation>
    <scope>IDENTIFICATION</scope>
</reference>
<dbReference type="Proteomes" id="UP000028760">
    <property type="component" value="Unassembled WGS sequence"/>
</dbReference>
<dbReference type="FunFam" id="1.20.1560.10:FF:000007">
    <property type="entry name" value="ATP-binding cassette subfamily C member 1"/>
    <property type="match status" value="1"/>
</dbReference>
<dbReference type="FunFam" id="3.40.50.300:FF:000293">
    <property type="entry name" value="ATP binding cassette subfamily C member 1"/>
    <property type="match status" value="1"/>
</dbReference>
<evidence type="ECO:0000256" key="13">
    <source>
        <dbReference type="ARBA" id="ARBA00034018"/>
    </source>
</evidence>
<evidence type="ECO:0000256" key="16">
    <source>
        <dbReference type="SAM" id="Phobius"/>
    </source>
</evidence>
<evidence type="ECO:0000256" key="7">
    <source>
        <dbReference type="ARBA" id="ARBA00022741"/>
    </source>
</evidence>
<feature type="transmembrane region" description="Helical" evidence="16">
    <location>
        <begin position="1146"/>
        <end position="1168"/>
    </location>
</feature>
<dbReference type="PANTHER" id="PTHR24223:SF176">
    <property type="entry name" value="ATP-BINDING CASSETTE SUB-FAMILY C MEMBER 2"/>
    <property type="match status" value="1"/>
</dbReference>
<feature type="transmembrane region" description="Helical" evidence="16">
    <location>
        <begin position="705"/>
        <end position="725"/>
    </location>
</feature>
<dbReference type="NCBIfam" id="TIGR00957">
    <property type="entry name" value="MRP_assoc_pro"/>
    <property type="match status" value="1"/>
</dbReference>
<evidence type="ECO:0000259" key="18">
    <source>
        <dbReference type="PROSITE" id="PS50929"/>
    </source>
</evidence>
<feature type="transmembrane region" description="Helical" evidence="16">
    <location>
        <begin position="191"/>
        <end position="214"/>
    </location>
</feature>
<keyword evidence="3" id="KW-0813">Transport</keyword>
<protein>
    <submittedName>
        <fullName evidence="19">Uncharacterized protein</fullName>
    </submittedName>
</protein>
<dbReference type="PANTHER" id="PTHR24223">
    <property type="entry name" value="ATP-BINDING CASSETTE SUB-FAMILY C"/>
    <property type="match status" value="1"/>
</dbReference>
<dbReference type="InterPro" id="IPR027417">
    <property type="entry name" value="P-loop_NTPase"/>
</dbReference>
<dbReference type="PROSITE" id="PS50893">
    <property type="entry name" value="ABC_TRANSPORTER_2"/>
    <property type="match status" value="2"/>
</dbReference>
<evidence type="ECO:0000256" key="4">
    <source>
        <dbReference type="ARBA" id="ARBA00022475"/>
    </source>
</evidence>
<keyword evidence="6" id="KW-0677">Repeat</keyword>
<dbReference type="EMBL" id="AYCK01014819">
    <property type="status" value="NOT_ANNOTATED_CDS"/>
    <property type="molecule type" value="Genomic_DNA"/>
</dbReference>
<comment type="catalytic activity">
    <reaction evidence="14">
        <text>leukotriene C4(in) + ATP + H2O = leukotriene C4(out) + ADP + phosphate + H(+)</text>
        <dbReference type="Rhea" id="RHEA:38963"/>
        <dbReference type="ChEBI" id="CHEBI:15377"/>
        <dbReference type="ChEBI" id="CHEBI:15378"/>
        <dbReference type="ChEBI" id="CHEBI:30616"/>
        <dbReference type="ChEBI" id="CHEBI:43474"/>
        <dbReference type="ChEBI" id="CHEBI:57973"/>
        <dbReference type="ChEBI" id="CHEBI:456216"/>
    </reaction>
    <physiologicalReaction direction="left-to-right" evidence="14">
        <dbReference type="Rhea" id="RHEA:38964"/>
    </physiologicalReaction>
</comment>
<dbReference type="InterPro" id="IPR005627">
    <property type="entry name" value="CutC-like"/>
</dbReference>
<dbReference type="FunFam" id="1.20.1560.10:FF:000001">
    <property type="entry name" value="ATP-binding cassette subfamily C member 1"/>
    <property type="match status" value="1"/>
</dbReference>
<keyword evidence="20" id="KW-1185">Reference proteome</keyword>
<dbReference type="InterPro" id="IPR036640">
    <property type="entry name" value="ABC1_TM_sf"/>
</dbReference>
<keyword evidence="11" id="KW-0445">Lipid transport</keyword>
<comment type="catalytic activity">
    <reaction evidence="15">
        <text>17beta-estradiol 17-O-(beta-D-glucuronate)(in) + ATP + H2O = 17beta-estradiol 17-O-(beta-D-glucuronate)(out) + ADP + phosphate + H(+)</text>
        <dbReference type="Rhea" id="RHEA:60128"/>
        <dbReference type="ChEBI" id="CHEBI:15377"/>
        <dbReference type="ChEBI" id="CHEBI:15378"/>
        <dbReference type="ChEBI" id="CHEBI:30616"/>
        <dbReference type="ChEBI" id="CHEBI:43474"/>
        <dbReference type="ChEBI" id="CHEBI:82961"/>
        <dbReference type="ChEBI" id="CHEBI:456216"/>
    </reaction>
    <physiologicalReaction direction="left-to-right" evidence="15">
        <dbReference type="Rhea" id="RHEA:60129"/>
    </physiologicalReaction>
</comment>
<sequence length="1667" mass="187058">MAQSILLEVCVDSVESAVNAERGGAGRLELCSSLMEGGLTPSLAGLLQVVKQYIKIPVYVMIRPRGGDFLYSDQEVEVMKKDIELMKTQGADGVVVGALTETGGVDAGLCMELIAAARPLPLTFHRAFDMAYDPAVALETLISLGFERVLTSGCDSSALEGLPVIKRLIDQNASYLEREDPDLPVCLEQTVLVWIPLGFLWHYLLFCDLIRFVFQILLALCQEGVRRKEGAVDSASLFLFWLLLVICDIFPFQTLLREALRLGEVRDVPRFSLFYISFGLEVIALILSALADISPETKELVKKNPEAGAAFLSRITFNWINSMVVKGYKTPLVQEDMWELNEVDSTSYITQRFNHHMKFELGKARIRFQKELKDELIKTQGKSMEAPSHSNGLGKGVSQDVLMMVRTFKYTKMCLHILHQEYPNSWLVTTIYKTFKWLLIESAFFKLLQDLLAFASPQLLKLMISFTQDKTSYAWEGYFYAVLLLVVALLQSLFLQQYFQRCFVLGMKVRTALMAAVYKKALVMSNDNRKESTVGETVNLMSADAQRFNDVTNFIHLLWSCPLQIIVSIVFLWLELGPSTLAGLLVMVLMVPINGFLATKARNFQIENMKFKDKRMKIMNEMLNGIKILKLFAWEPSFMAQVEDIRGEELKVMRKFAYLTSVSTFIFTCAPALVSLATFAVFVGVSSDNILTAEKAFTSISLFNILRFPLAMLPMLIASIVQTTVSKKRLEKFLGGDDLDSDIVRHDPSFNSAINISDGSFAWEKDSEPLLKNVSLDIKPGRLVAVVGAVGSGKSSLMSALLGEMHSTKGFINIRGSLAFVPQQAWIQNATLRDNILFGSPYEEQRFEDILEACALGPDLKLLSAGDLTEIGEKGINLSGGQKQRVSLARAAYSQADILLLDDPLSAVDSHVGKHLFDNVIGPKGILKNKTRVLVTHGISFLPYVDEVVVLVNGQVSEVGSYQSLRASKGAFSDFLDTYAKEQSNQTHSKEDGYQDIEDLETIPERDDAQADSPPEDAVSFTLKRENSIRRSQRGTGSSSHSKYIIVLIFRLRKNSTLKPTEDIGETKKGQKLIEKETMETGKVKFSVYLQYLRAMGWWYTFWIIFIYFIQNVAFIGQNLWLSDWTNDAAAYYNITYPSQKRDTRVGVFGALGLAQGILVFLGTLLLANASVNASRILHSRLLNNILRVPMLFFDTTPIGRVVNRFAKDIFTVDEAIPQSFRSWILCLLGVLGTLFVICLATPFFTIIIVPLAVIYFFVQRFYVATSRQLRRLDSVSRSPIYSHFGETVSGLSVIRAYNHQERFLKHNEVTIDENLKSVYPWIVSNRWLAIRLEFLGNLVVFFAALFAVISRDSLESGLVGLSISYALNVTQTLNWLVRMTSELETNIVAVERVSEYSELENEAPWVTQDRPSEKWPEAGRLQFVDYKVRYRPELDLVLKGISCDIGSTEKIGIVGRTGAGKSSLTNCLFRIIEAADGHILIDDVDISKIGLHDLRNRLTIIPQDPVLFSGTLRMNLDPFDKFSDEELWRVLELSHLKDYVAGLKEELQHEVAEGGENLSVGQRQLLCLARALLRKSRILILDEATAAVDLETDDLIQTTIRKEFSHCTVLTIAHRLHSIMDSSRVMVLDAGQIVEFDSPSNLMEKRGHFYSMAKDAGITAESLTSL</sequence>
<dbReference type="CDD" id="cd18603">
    <property type="entry name" value="ABC_6TM_MRP1_2_3_6_D2_like"/>
    <property type="match status" value="1"/>
</dbReference>
<dbReference type="GO" id="GO:0006869">
    <property type="term" value="P:lipid transport"/>
    <property type="evidence" value="ECO:0007669"/>
    <property type="project" value="UniProtKB-KW"/>
</dbReference>
<feature type="transmembrane region" description="Helical" evidence="16">
    <location>
        <begin position="1335"/>
        <end position="1352"/>
    </location>
</feature>
<evidence type="ECO:0000256" key="10">
    <source>
        <dbReference type="ARBA" id="ARBA00022989"/>
    </source>
</evidence>
<name>A0A096LS43_POEFO</name>
<feature type="transmembrane region" description="Helical" evidence="16">
    <location>
        <begin position="477"/>
        <end position="495"/>
    </location>
</feature>
<keyword evidence="5 16" id="KW-0812">Transmembrane</keyword>
<dbReference type="InterPro" id="IPR036822">
    <property type="entry name" value="CutC-like_dom_sf"/>
</dbReference>
<organism evidence="19 20">
    <name type="scientific">Poecilia formosa</name>
    <name type="common">Amazon molly</name>
    <name type="synonym">Limia formosa</name>
    <dbReference type="NCBI Taxonomy" id="48698"/>
    <lineage>
        <taxon>Eukaryota</taxon>
        <taxon>Metazoa</taxon>
        <taxon>Chordata</taxon>
        <taxon>Craniata</taxon>
        <taxon>Vertebrata</taxon>
        <taxon>Euteleostomi</taxon>
        <taxon>Actinopterygii</taxon>
        <taxon>Neopterygii</taxon>
        <taxon>Teleostei</taxon>
        <taxon>Neoteleostei</taxon>
        <taxon>Acanthomorphata</taxon>
        <taxon>Ovalentaria</taxon>
        <taxon>Atherinomorphae</taxon>
        <taxon>Cyprinodontiformes</taxon>
        <taxon>Poeciliidae</taxon>
        <taxon>Poeciliinae</taxon>
        <taxon>Poecilia</taxon>
    </lineage>
</organism>
<dbReference type="Gene3D" id="3.20.20.380">
    <property type="entry name" value="Copper homeostasis (CutC) domain"/>
    <property type="match status" value="1"/>
</dbReference>
<dbReference type="Pfam" id="PF00005">
    <property type="entry name" value="ABC_tran"/>
    <property type="match status" value="2"/>
</dbReference>
<dbReference type="InterPro" id="IPR003593">
    <property type="entry name" value="AAA+_ATPase"/>
</dbReference>
<dbReference type="GO" id="GO:0008559">
    <property type="term" value="F:ABC-type xenobiotic transporter activity"/>
    <property type="evidence" value="ECO:0007669"/>
    <property type="project" value="UniProtKB-EC"/>
</dbReference>
<dbReference type="Ensembl" id="ENSPFOT00000027193.1">
    <property type="protein sequence ID" value="ENSPFOP00000021984.1"/>
    <property type="gene ID" value="ENSPFOG00000013938.2"/>
</dbReference>
<evidence type="ECO:0000313" key="19">
    <source>
        <dbReference type="Ensembl" id="ENSPFOP00000021984.1"/>
    </source>
</evidence>
<dbReference type="PROSITE" id="PS00211">
    <property type="entry name" value="ABC_TRANSPORTER_1"/>
    <property type="match status" value="2"/>
</dbReference>
<dbReference type="GO" id="GO:0016887">
    <property type="term" value="F:ATP hydrolysis activity"/>
    <property type="evidence" value="ECO:0007669"/>
    <property type="project" value="InterPro"/>
</dbReference>
<comment type="subcellular location">
    <subcellularLocation>
        <location evidence="1">Cell membrane</location>
        <topology evidence="1">Multi-pass membrane protein</topology>
    </subcellularLocation>
</comment>